<reference evidence="9" key="1">
    <citation type="submission" date="2019-08" db="EMBL/GenBank/DDBJ databases">
        <authorList>
            <person name="Kucharzyk K."/>
            <person name="Murdoch R.W."/>
            <person name="Higgins S."/>
            <person name="Loffler F."/>
        </authorList>
    </citation>
    <scope>NUCLEOTIDE SEQUENCE</scope>
</reference>
<evidence type="ECO:0000259" key="7">
    <source>
        <dbReference type="Pfam" id="PF02706"/>
    </source>
</evidence>
<organism evidence="9">
    <name type="scientific">bioreactor metagenome</name>
    <dbReference type="NCBI Taxonomy" id="1076179"/>
    <lineage>
        <taxon>unclassified sequences</taxon>
        <taxon>metagenomes</taxon>
        <taxon>ecological metagenomes</taxon>
    </lineage>
</organism>
<comment type="subcellular location">
    <subcellularLocation>
        <location evidence="1">Cell membrane</location>
        <topology evidence="1">Multi-pass membrane protein</topology>
    </subcellularLocation>
</comment>
<gene>
    <name evidence="9" type="ORF">SDC9_69906</name>
</gene>
<evidence type="ECO:0000256" key="3">
    <source>
        <dbReference type="ARBA" id="ARBA00022692"/>
    </source>
</evidence>
<proteinExistence type="predicted"/>
<dbReference type="Pfam" id="PF02706">
    <property type="entry name" value="Wzz"/>
    <property type="match status" value="1"/>
</dbReference>
<evidence type="ECO:0000256" key="1">
    <source>
        <dbReference type="ARBA" id="ARBA00004651"/>
    </source>
</evidence>
<dbReference type="Pfam" id="PF13807">
    <property type="entry name" value="GNVR"/>
    <property type="match status" value="1"/>
</dbReference>
<comment type="caution">
    <text evidence="9">The sequence shown here is derived from an EMBL/GenBank/DDBJ whole genome shotgun (WGS) entry which is preliminary data.</text>
</comment>
<dbReference type="InterPro" id="IPR003856">
    <property type="entry name" value="LPS_length_determ_N"/>
</dbReference>
<evidence type="ECO:0000256" key="6">
    <source>
        <dbReference type="SAM" id="Phobius"/>
    </source>
</evidence>
<protein>
    <recommendedName>
        <fullName evidence="10">Polysaccharide chain length determinant N-terminal domain-containing protein</fullName>
    </recommendedName>
</protein>
<evidence type="ECO:0000256" key="2">
    <source>
        <dbReference type="ARBA" id="ARBA00022475"/>
    </source>
</evidence>
<evidence type="ECO:0000313" key="9">
    <source>
        <dbReference type="EMBL" id="MPM23433.1"/>
    </source>
</evidence>
<dbReference type="EMBL" id="VSSQ01004031">
    <property type="protein sequence ID" value="MPM23433.1"/>
    <property type="molecule type" value="Genomic_DNA"/>
</dbReference>
<dbReference type="PANTHER" id="PTHR32309">
    <property type="entry name" value="TYROSINE-PROTEIN KINASE"/>
    <property type="match status" value="1"/>
</dbReference>
<keyword evidence="5 6" id="KW-0472">Membrane</keyword>
<feature type="transmembrane region" description="Helical" evidence="6">
    <location>
        <begin position="489"/>
        <end position="512"/>
    </location>
</feature>
<evidence type="ECO:0000256" key="4">
    <source>
        <dbReference type="ARBA" id="ARBA00022989"/>
    </source>
</evidence>
<dbReference type="InterPro" id="IPR032807">
    <property type="entry name" value="GNVR"/>
</dbReference>
<keyword evidence="2" id="KW-1003">Cell membrane</keyword>
<feature type="transmembrane region" description="Helical" evidence="6">
    <location>
        <begin position="26"/>
        <end position="46"/>
    </location>
</feature>
<evidence type="ECO:0000259" key="8">
    <source>
        <dbReference type="Pfam" id="PF13807"/>
    </source>
</evidence>
<evidence type="ECO:0000256" key="5">
    <source>
        <dbReference type="ARBA" id="ARBA00023136"/>
    </source>
</evidence>
<sequence>MTDSRKIKFNDEFDFKLFLNITRKSIKYIVLFAILLFAAVFVYLRYTQPVYEAACIVQINTDDKAEKLFDNKTYYEDDIYRKIEIMRSPVFMQRVLSNLPLGVSVFVKGNILNFELYDDVPFDIQYEIVDSGFYGLPMVVEVRDSDFVVSEINGSPADTRFHFHEPVSLPQVKFVFTPLNGDSKAFFSANRNKQFILKFNNPKDLAAKYSQQVNIAVINDVAKTIRISLKDYNPRKAADIVNSVAREFAAFEVEYQKNSSTSILEFIDSQLGQVEENLDESKDSLRNSAGPVVDSTIDRTTLQSRLFELDNLIAVNSSEIEALENFQNTFINGNADIITLLSLISGIESQVYLSPYLQSLKELEIKKQELLLRVTENSTAIESLNSQIDFQRKIIKESTTGLISKYKKQQQRYQTEKNNILRMLGRPVISSMNQQSRIERYYTVNEKFYNQLIEKKIEYSIAQAGYVSQLIVLQPAQSSYNPVSPNNKLIWIGAFIFAIVVSFAFLILRYVLYNEVVSLRDVKKLTSVPVLGVIPKYKS</sequence>
<evidence type="ECO:0008006" key="10">
    <source>
        <dbReference type="Google" id="ProtNLM"/>
    </source>
</evidence>
<feature type="domain" description="Tyrosine-protein kinase G-rich" evidence="8">
    <location>
        <begin position="437"/>
        <end position="510"/>
    </location>
</feature>
<dbReference type="PANTHER" id="PTHR32309:SF31">
    <property type="entry name" value="CAPSULAR EXOPOLYSACCHARIDE FAMILY"/>
    <property type="match status" value="1"/>
</dbReference>
<keyword evidence="4 6" id="KW-1133">Transmembrane helix</keyword>
<feature type="domain" description="Polysaccharide chain length determinant N-terminal" evidence="7">
    <location>
        <begin position="11"/>
        <end position="99"/>
    </location>
</feature>
<dbReference type="AlphaFoldDB" id="A0A644YA30"/>
<dbReference type="InterPro" id="IPR050445">
    <property type="entry name" value="Bact_polysacc_biosynth/exp"/>
</dbReference>
<accession>A0A644YA30</accession>
<name>A0A644YA30_9ZZZZ</name>
<keyword evidence="3 6" id="KW-0812">Transmembrane</keyword>
<dbReference type="GO" id="GO:0005886">
    <property type="term" value="C:plasma membrane"/>
    <property type="evidence" value="ECO:0007669"/>
    <property type="project" value="UniProtKB-SubCell"/>
</dbReference>